<dbReference type="Pfam" id="PF07589">
    <property type="entry name" value="PEP-CTERM"/>
    <property type="match status" value="1"/>
</dbReference>
<dbReference type="InterPro" id="IPR051058">
    <property type="entry name" value="GDSL_Est/Lipase"/>
</dbReference>
<protein>
    <submittedName>
        <fullName evidence="4">PEP-CTERM sorting domain-containing protein</fullName>
    </submittedName>
</protein>
<dbReference type="SUPFAM" id="SSF52266">
    <property type="entry name" value="SGNH hydrolase"/>
    <property type="match status" value="1"/>
</dbReference>
<name>A0A437JSF6_9BURK</name>
<dbReference type="CDD" id="cd01846">
    <property type="entry name" value="fatty_acyltransferase_like"/>
    <property type="match status" value="1"/>
</dbReference>
<sequence length="325" mass="32578">MSLIRLRPWIAAAALLVAGAAHAYVDVVVFGDSLSDGGNVAALIGTDPGQVIDGNTYVPSMPYASSTFTNGATWVDGFAAALGTTAAPSLLGGSNYAFGGAQTRDESNGSPSLISQLGMYFDTTGGVASSDSLYVLAGGGNNARAALEAIGFDGAPPLRTALATAVAYARDVGQMVDALQAAGATDIIVWNAPNIGLAPAVTSLGSEASFLAGVIGNVMNQALARRLEGEAGVRIFDVYGLVGAVVADPAAYGLANVTDACGALSNGCDPATALFWDGIHPTVAGHALLADAMIAAAVPEPGTWALFVAGGAVLLARRRRVSGRH</sequence>
<dbReference type="AlphaFoldDB" id="A0A437JSF6"/>
<comment type="caution">
    <text evidence="4">The sequence shown here is derived from an EMBL/GenBank/DDBJ whole genome shotgun (WGS) entry which is preliminary data.</text>
</comment>
<dbReference type="OrthoDB" id="5292073at2"/>
<reference evidence="4 5" key="1">
    <citation type="submission" date="2019-01" db="EMBL/GenBank/DDBJ databases">
        <authorList>
            <person name="Chen W.-M."/>
        </authorList>
    </citation>
    <scope>NUCLEOTIDE SEQUENCE [LARGE SCALE GENOMIC DNA]</scope>
    <source>
        <strain evidence="4 5">ICH-3</strain>
    </source>
</reference>
<keyword evidence="1" id="KW-0378">Hydrolase</keyword>
<dbReference type="PANTHER" id="PTHR45648">
    <property type="entry name" value="GDSL LIPASE/ACYLHYDROLASE FAMILY PROTEIN (AFU_ORTHOLOGUE AFUA_4G14700)"/>
    <property type="match status" value="1"/>
</dbReference>
<dbReference type="InterPro" id="IPR001087">
    <property type="entry name" value="GDSL"/>
</dbReference>
<feature type="signal peptide" evidence="2">
    <location>
        <begin position="1"/>
        <end position="23"/>
    </location>
</feature>
<dbReference type="Proteomes" id="UP000288178">
    <property type="component" value="Unassembled WGS sequence"/>
</dbReference>
<feature type="chain" id="PRO_5019124223" evidence="2">
    <location>
        <begin position="24"/>
        <end position="325"/>
    </location>
</feature>
<keyword evidence="2" id="KW-0732">Signal</keyword>
<dbReference type="PROSITE" id="PS01098">
    <property type="entry name" value="LIPASE_GDSL_SER"/>
    <property type="match status" value="1"/>
</dbReference>
<dbReference type="GO" id="GO:0006629">
    <property type="term" value="P:lipid metabolic process"/>
    <property type="evidence" value="ECO:0007669"/>
    <property type="project" value="InterPro"/>
</dbReference>
<dbReference type="NCBIfam" id="TIGR02595">
    <property type="entry name" value="PEP_CTERM"/>
    <property type="match status" value="1"/>
</dbReference>
<dbReference type="EMBL" id="SACT01000007">
    <property type="protein sequence ID" value="RVT49834.1"/>
    <property type="molecule type" value="Genomic_DNA"/>
</dbReference>
<proteinExistence type="predicted"/>
<dbReference type="InterPro" id="IPR013424">
    <property type="entry name" value="Ice-binding_C"/>
</dbReference>
<dbReference type="Pfam" id="PF00657">
    <property type="entry name" value="Lipase_GDSL"/>
    <property type="match status" value="1"/>
</dbReference>
<dbReference type="InterPro" id="IPR008265">
    <property type="entry name" value="Lipase_GDSL_AS"/>
</dbReference>
<dbReference type="RefSeq" id="WP_128200007.1">
    <property type="nucleotide sequence ID" value="NZ_SACT01000007.1"/>
</dbReference>
<dbReference type="InterPro" id="IPR036514">
    <property type="entry name" value="SGNH_hydro_sf"/>
</dbReference>
<evidence type="ECO:0000256" key="1">
    <source>
        <dbReference type="ARBA" id="ARBA00022801"/>
    </source>
</evidence>
<evidence type="ECO:0000259" key="3">
    <source>
        <dbReference type="Pfam" id="PF07589"/>
    </source>
</evidence>
<keyword evidence="5" id="KW-1185">Reference proteome</keyword>
<dbReference type="PANTHER" id="PTHR45648:SF22">
    <property type="entry name" value="GDSL LIPASE_ACYLHYDROLASE FAMILY PROTEIN (AFU_ORTHOLOGUE AFUA_4G14700)"/>
    <property type="match status" value="1"/>
</dbReference>
<dbReference type="GO" id="GO:0016298">
    <property type="term" value="F:lipase activity"/>
    <property type="evidence" value="ECO:0007669"/>
    <property type="project" value="InterPro"/>
</dbReference>
<organism evidence="4 5">
    <name type="scientific">Rubrivivax albus</name>
    <dbReference type="NCBI Taxonomy" id="2499835"/>
    <lineage>
        <taxon>Bacteria</taxon>
        <taxon>Pseudomonadati</taxon>
        <taxon>Pseudomonadota</taxon>
        <taxon>Betaproteobacteria</taxon>
        <taxon>Burkholderiales</taxon>
        <taxon>Sphaerotilaceae</taxon>
        <taxon>Rubrivivax</taxon>
    </lineage>
</organism>
<evidence type="ECO:0000313" key="4">
    <source>
        <dbReference type="EMBL" id="RVT49834.1"/>
    </source>
</evidence>
<accession>A0A437JSF6</accession>
<feature type="domain" description="Ice-binding protein C-terminal" evidence="3">
    <location>
        <begin position="297"/>
        <end position="320"/>
    </location>
</feature>
<evidence type="ECO:0000256" key="2">
    <source>
        <dbReference type="SAM" id="SignalP"/>
    </source>
</evidence>
<gene>
    <name evidence="4" type="ORF">ENE75_18800</name>
</gene>
<dbReference type="Gene3D" id="3.40.50.1110">
    <property type="entry name" value="SGNH hydrolase"/>
    <property type="match status" value="1"/>
</dbReference>
<evidence type="ECO:0000313" key="5">
    <source>
        <dbReference type="Proteomes" id="UP000288178"/>
    </source>
</evidence>